<evidence type="ECO:0000256" key="6">
    <source>
        <dbReference type="ARBA" id="ARBA00031449"/>
    </source>
</evidence>
<dbReference type="Gene3D" id="3.30.479.10">
    <property type="entry name" value="6-pyruvoyl tetrahydropterin synthase/QueD"/>
    <property type="match status" value="1"/>
</dbReference>
<dbReference type="Pfam" id="PF00702">
    <property type="entry name" value="Hydrolase"/>
    <property type="match status" value="1"/>
</dbReference>
<dbReference type="Gene3D" id="1.10.150.240">
    <property type="entry name" value="Putative phosphatase, domain 2"/>
    <property type="match status" value="1"/>
</dbReference>
<keyword evidence="10" id="KW-0460">Magnesium</keyword>
<evidence type="ECO:0000313" key="13">
    <source>
        <dbReference type="Proteomes" id="UP000217276"/>
    </source>
</evidence>
<evidence type="ECO:0000256" key="7">
    <source>
        <dbReference type="ARBA" id="ARBA00048807"/>
    </source>
</evidence>
<dbReference type="InterPro" id="IPR006439">
    <property type="entry name" value="HAD-SF_hydro_IA"/>
</dbReference>
<dbReference type="InterPro" id="IPR038418">
    <property type="entry name" value="6-PTP_synth/QueD_sf"/>
</dbReference>
<feature type="binding site" evidence="9">
    <location>
        <position position="230"/>
    </location>
    <ligand>
        <name>substrate</name>
    </ligand>
</feature>
<dbReference type="GO" id="GO:0005975">
    <property type="term" value="P:carbohydrate metabolic process"/>
    <property type="evidence" value="ECO:0007669"/>
    <property type="project" value="InterPro"/>
</dbReference>
<dbReference type="GO" id="GO:0070497">
    <property type="term" value="F:6-carboxytetrahydropterin synthase activity"/>
    <property type="evidence" value="ECO:0007669"/>
    <property type="project" value="UniProtKB-EC"/>
</dbReference>
<dbReference type="Proteomes" id="UP000217276">
    <property type="component" value="Chromosome"/>
</dbReference>
<dbReference type="GO" id="GO:0000287">
    <property type="term" value="F:magnesium ion binding"/>
    <property type="evidence" value="ECO:0007669"/>
    <property type="project" value="InterPro"/>
</dbReference>
<feature type="binding site" evidence="9">
    <location>
        <position position="206"/>
    </location>
    <ligand>
        <name>substrate</name>
    </ligand>
</feature>
<evidence type="ECO:0000256" key="11">
    <source>
        <dbReference type="PIRSR" id="PIRSR610972-4"/>
    </source>
</evidence>
<proteinExistence type="inferred from homology"/>
<organism evidence="12 13">
    <name type="scientific">Capnocytophaga leadbetteri</name>
    <dbReference type="NCBI Taxonomy" id="327575"/>
    <lineage>
        <taxon>Bacteria</taxon>
        <taxon>Pseudomonadati</taxon>
        <taxon>Bacteroidota</taxon>
        <taxon>Flavobacteriia</taxon>
        <taxon>Flavobacteriales</taxon>
        <taxon>Flavobacteriaceae</taxon>
        <taxon>Capnocytophaga</taxon>
    </lineage>
</organism>
<feature type="binding site" evidence="9">
    <location>
        <position position="299"/>
    </location>
    <ligand>
        <name>substrate</name>
    </ligand>
</feature>
<feature type="site" description="Important for catalytic activity and assists the phosphoryl transfer reaction to Asp8 by balancing charge and orienting the reacting groups" evidence="11">
    <location>
        <position position="299"/>
    </location>
</feature>
<dbReference type="SUPFAM" id="SSF55620">
    <property type="entry name" value="Tetrahydrobiopterin biosynthesis enzymes-like"/>
    <property type="match status" value="1"/>
</dbReference>
<dbReference type="InterPro" id="IPR051806">
    <property type="entry name" value="HAD-like_SPP"/>
</dbReference>
<dbReference type="UniPathway" id="UPA00391"/>
<evidence type="ECO:0000256" key="8">
    <source>
        <dbReference type="PIRSR" id="PIRSR610972-1"/>
    </source>
</evidence>
<dbReference type="InterPro" id="IPR023214">
    <property type="entry name" value="HAD_sf"/>
</dbReference>
<dbReference type="NCBIfam" id="TIGR01990">
    <property type="entry name" value="bPGM"/>
    <property type="match status" value="1"/>
</dbReference>
<evidence type="ECO:0000256" key="5">
    <source>
        <dbReference type="ARBA" id="ARBA00018141"/>
    </source>
</evidence>
<dbReference type="AlphaFoldDB" id="A0A250FD23"/>
<dbReference type="GO" id="GO:0008801">
    <property type="term" value="F:beta-phosphoglucomutase activity"/>
    <property type="evidence" value="ECO:0007669"/>
    <property type="project" value="InterPro"/>
</dbReference>
<dbReference type="NCBIfam" id="TIGR01509">
    <property type="entry name" value="HAD-SF-IA-v3"/>
    <property type="match status" value="1"/>
</dbReference>
<feature type="binding site" evidence="10">
    <location>
        <position position="165"/>
    </location>
    <ligand>
        <name>Mg(2+)</name>
        <dbReference type="ChEBI" id="CHEBI:18420"/>
    </ligand>
</feature>
<dbReference type="InterPro" id="IPR010972">
    <property type="entry name" value="Beta-PGM"/>
</dbReference>
<dbReference type="InterPro" id="IPR023198">
    <property type="entry name" value="PGP-like_dom2"/>
</dbReference>
<dbReference type="GO" id="GO:0050308">
    <property type="term" value="F:sugar-phosphatase activity"/>
    <property type="evidence" value="ECO:0007669"/>
    <property type="project" value="TreeGrafter"/>
</dbReference>
<protein>
    <recommendedName>
        <fullName evidence="5">6-carboxy-5,6,7,8-tetrahydropterin synthase</fullName>
        <ecNumber evidence="4">4.1.2.50</ecNumber>
    </recommendedName>
    <alternativeName>
        <fullName evidence="6">Queuosine biosynthesis protein QueD</fullName>
    </alternativeName>
</protein>
<comment type="cofactor">
    <cofactor evidence="10">
        <name>Mg(2+)</name>
        <dbReference type="ChEBI" id="CHEBI:18420"/>
    </cofactor>
    <text evidence="10">Binds 2 magnesium ions per subunit.</text>
</comment>
<feature type="binding site" evidence="9">
    <location>
        <begin position="198"/>
        <end position="203"/>
    </location>
    <ligand>
        <name>substrate</name>
    </ligand>
</feature>
<evidence type="ECO:0000256" key="9">
    <source>
        <dbReference type="PIRSR" id="PIRSR610972-2"/>
    </source>
</evidence>
<comment type="similarity">
    <text evidence="2">Belongs to the HAD-like hydrolase superfamily. CbbY/CbbZ/Gph/YieH family.</text>
</comment>
<accession>A0A250FD23</accession>
<reference evidence="13" key="1">
    <citation type="submission" date="2017-06" db="EMBL/GenBank/DDBJ databases">
        <title>Capnocytophaga spp. assemblies.</title>
        <authorList>
            <person name="Gulvik C.A."/>
        </authorList>
    </citation>
    <scope>NUCLEOTIDE SEQUENCE [LARGE SCALE GENOMIC DNA]</scope>
    <source>
        <strain evidence="13">H6253</strain>
    </source>
</reference>
<dbReference type="SFLD" id="SFLDG01135">
    <property type="entry name" value="C1.5.6:_HAD__Beta-PGM__Phospha"/>
    <property type="match status" value="1"/>
</dbReference>
<sequence length="361" mass="39822">MIRITKKFDFEAGHALYGYDGKCKNLHGHSYKLLVTVIGTPINDPHNVKNGMVIDFGDLKRIVQEQIITPFDHAMVFNSNSPHQELAESLRTKGHNIISVPYQPTSENLVIDFAQRIQQQLPPNVQLYSIRLCETESSYAEWFASDNPQPVCALPDADGYIFDLDGVLVDTAKYHYLAWKEIAKEFGFELTPEHNEQLKGIGREVSLHKILSWAGKSLSEEIFAQTALRKNESYLQKISYIDHKELLPGVLPLLQQLKSKGKKIALGSASRNARLVLERTGILPYFDAIVDGTMVSKAKPDPEVFLKAAEALHLSADRCCVLEDAPAGIQAAKAAGMTAIGVGSPEILKGADKVISSLANG</sequence>
<dbReference type="PANTHER" id="PTHR43481:SF4">
    <property type="entry name" value="GLYCEROL-1-PHOSPHATE PHOSPHOHYDROLASE 1-RELATED"/>
    <property type="match status" value="1"/>
</dbReference>
<dbReference type="Gene3D" id="3.40.50.1000">
    <property type="entry name" value="HAD superfamily/HAD-like"/>
    <property type="match status" value="1"/>
</dbReference>
<dbReference type="NCBIfam" id="TIGR02009">
    <property type="entry name" value="PGMB-YQAB-SF"/>
    <property type="match status" value="1"/>
</dbReference>
<evidence type="ECO:0000256" key="10">
    <source>
        <dbReference type="PIRSR" id="PIRSR610972-3"/>
    </source>
</evidence>
<dbReference type="KEGG" id="clk:CGC53_06045"/>
<evidence type="ECO:0000256" key="2">
    <source>
        <dbReference type="ARBA" id="ARBA00006171"/>
    </source>
</evidence>
<dbReference type="SFLD" id="SFLDG01129">
    <property type="entry name" value="C1.5:_HAD__Beta-PGM__Phosphata"/>
    <property type="match status" value="1"/>
</dbReference>
<keyword evidence="10" id="KW-0479">Metal-binding</keyword>
<feature type="binding site" evidence="10">
    <location>
        <position position="324"/>
    </location>
    <ligand>
        <name>Mg(2+)</name>
        <dbReference type="ChEBI" id="CHEBI:18420"/>
    </ligand>
</feature>
<dbReference type="InterPro" id="IPR036412">
    <property type="entry name" value="HAD-like_sf"/>
</dbReference>
<feature type="binding site" evidence="10">
    <location>
        <position position="163"/>
    </location>
    <ligand>
        <name>Mg(2+)</name>
        <dbReference type="ChEBI" id="CHEBI:18420"/>
    </ligand>
</feature>
<feature type="active site" description="Nucleophile" evidence="8">
    <location>
        <position position="163"/>
    </location>
</feature>
<name>A0A250FD23_9FLAO</name>
<dbReference type="PANTHER" id="PTHR43481">
    <property type="entry name" value="FRUCTOSE-1-PHOSPHATE PHOSPHATASE"/>
    <property type="match status" value="1"/>
</dbReference>
<gene>
    <name evidence="12" type="primary">pgmB</name>
    <name evidence="12" type="ORF">CGC53_06045</name>
</gene>
<feature type="site" description="Important for catalytic activity and assists the phosphoryl transfer reaction to Asp8 by balancing charge and orienting the reacting groups" evidence="11">
    <location>
        <position position="268"/>
    </location>
</feature>
<dbReference type="InterPro" id="IPR007115">
    <property type="entry name" value="6-PTP_synth/QueD"/>
</dbReference>
<feature type="active site" description="Proton donor/acceptor" evidence="8">
    <location>
        <position position="165"/>
    </location>
</feature>
<dbReference type="EMBL" id="CP022384">
    <property type="protein sequence ID" value="ATA81938.1"/>
    <property type="molecule type" value="Genomic_DNA"/>
</dbReference>
<feature type="binding site" evidence="9">
    <location>
        <position position="179"/>
    </location>
    <ligand>
        <name>substrate</name>
    </ligand>
</feature>
<evidence type="ECO:0000256" key="1">
    <source>
        <dbReference type="ARBA" id="ARBA00005061"/>
    </source>
</evidence>
<evidence type="ECO:0000313" key="12">
    <source>
        <dbReference type="EMBL" id="ATA81938.1"/>
    </source>
</evidence>
<dbReference type="SFLD" id="SFLDS00003">
    <property type="entry name" value="Haloacid_Dehalogenase"/>
    <property type="match status" value="1"/>
</dbReference>
<dbReference type="Pfam" id="PF01242">
    <property type="entry name" value="PTPS"/>
    <property type="match status" value="1"/>
</dbReference>
<comment type="pathway">
    <text evidence="1">Purine metabolism; 7-cyano-7-deazaguanine biosynthesis.</text>
</comment>
<dbReference type="CDD" id="cd02598">
    <property type="entry name" value="HAD_BPGM"/>
    <property type="match status" value="1"/>
</dbReference>
<dbReference type="EC" id="4.1.2.50" evidence="4"/>
<feature type="binding site" evidence="10">
    <location>
        <position position="323"/>
    </location>
    <ligand>
        <name>Mg(2+)</name>
        <dbReference type="ChEBI" id="CHEBI:18420"/>
    </ligand>
</feature>
<comment type="catalytic activity">
    <reaction evidence="7">
        <text>7,8-dihydroneopterin 3'-triphosphate + H2O = 6-carboxy-5,6,7,8-tetrahydropterin + triphosphate + acetaldehyde + 2 H(+)</text>
        <dbReference type="Rhea" id="RHEA:27966"/>
        <dbReference type="ChEBI" id="CHEBI:15343"/>
        <dbReference type="ChEBI" id="CHEBI:15377"/>
        <dbReference type="ChEBI" id="CHEBI:15378"/>
        <dbReference type="ChEBI" id="CHEBI:18036"/>
        <dbReference type="ChEBI" id="CHEBI:58462"/>
        <dbReference type="ChEBI" id="CHEBI:61032"/>
        <dbReference type="EC" id="4.1.2.50"/>
    </reaction>
</comment>
<dbReference type="InterPro" id="IPR010976">
    <property type="entry name" value="B-phosphoglucomutase_hydrolase"/>
</dbReference>
<comment type="similarity">
    <text evidence="3">Belongs to the PTPS family. QueD subfamily.</text>
</comment>
<keyword evidence="13" id="KW-1185">Reference proteome</keyword>
<evidence type="ECO:0000256" key="4">
    <source>
        <dbReference type="ARBA" id="ARBA00012982"/>
    </source>
</evidence>
<evidence type="ECO:0000256" key="3">
    <source>
        <dbReference type="ARBA" id="ARBA00008900"/>
    </source>
</evidence>
<feature type="binding site" evidence="9">
    <location>
        <begin position="268"/>
        <end position="272"/>
    </location>
    <ligand>
        <name>substrate</name>
    </ligand>
</feature>
<dbReference type="SUPFAM" id="SSF56784">
    <property type="entry name" value="HAD-like"/>
    <property type="match status" value="1"/>
</dbReference>
<feature type="binding site" evidence="9">
    <location>
        <begin position="163"/>
        <end position="165"/>
    </location>
    <ligand>
        <name>substrate</name>
    </ligand>
</feature>